<proteinExistence type="predicted"/>
<gene>
    <name evidence="1" type="ORF">KK1_036660</name>
</gene>
<dbReference type="Gene3D" id="3.30.430.20">
    <property type="entry name" value="Gnk2 domain, C-X8-C-X2-C motif"/>
    <property type="match status" value="1"/>
</dbReference>
<accession>A0A151RH52</accession>
<keyword evidence="2" id="KW-1185">Reference proteome</keyword>
<dbReference type="EMBL" id="KQ483743">
    <property type="protein sequence ID" value="KYP41952.1"/>
    <property type="molecule type" value="Genomic_DNA"/>
</dbReference>
<dbReference type="InterPro" id="IPR038408">
    <property type="entry name" value="GNK2_sf"/>
</dbReference>
<protein>
    <submittedName>
        <fullName evidence="1">Cysteine-rich repeat secretory protein 60</fullName>
    </submittedName>
</protein>
<evidence type="ECO:0000313" key="1">
    <source>
        <dbReference type="EMBL" id="KYP41952.1"/>
    </source>
</evidence>
<organism evidence="1 2">
    <name type="scientific">Cajanus cajan</name>
    <name type="common">Pigeon pea</name>
    <name type="synonym">Cajanus indicus</name>
    <dbReference type="NCBI Taxonomy" id="3821"/>
    <lineage>
        <taxon>Eukaryota</taxon>
        <taxon>Viridiplantae</taxon>
        <taxon>Streptophyta</taxon>
        <taxon>Embryophyta</taxon>
        <taxon>Tracheophyta</taxon>
        <taxon>Spermatophyta</taxon>
        <taxon>Magnoliopsida</taxon>
        <taxon>eudicotyledons</taxon>
        <taxon>Gunneridae</taxon>
        <taxon>Pentapetalae</taxon>
        <taxon>rosids</taxon>
        <taxon>fabids</taxon>
        <taxon>Fabales</taxon>
        <taxon>Fabaceae</taxon>
        <taxon>Papilionoideae</taxon>
        <taxon>50 kb inversion clade</taxon>
        <taxon>NPAAA clade</taxon>
        <taxon>indigoferoid/millettioid clade</taxon>
        <taxon>Phaseoleae</taxon>
        <taxon>Cajanus</taxon>
    </lineage>
</organism>
<dbReference type="Proteomes" id="UP000075243">
    <property type="component" value="Unassembled WGS sequence"/>
</dbReference>
<evidence type="ECO:0000313" key="2">
    <source>
        <dbReference type="Proteomes" id="UP000075243"/>
    </source>
</evidence>
<dbReference type="Gramene" id="C.cajan_37786.t">
    <property type="protein sequence ID" value="C.cajan_37786.t.cds1"/>
    <property type="gene ID" value="C.cajan_37786"/>
</dbReference>
<dbReference type="AlphaFoldDB" id="A0A151RH52"/>
<reference evidence="1" key="1">
    <citation type="journal article" date="2012" name="Nat. Biotechnol.">
        <title>Draft genome sequence of pigeonpea (Cajanus cajan), an orphan legume crop of resource-poor farmers.</title>
        <authorList>
            <person name="Varshney R.K."/>
            <person name="Chen W."/>
            <person name="Li Y."/>
            <person name="Bharti A.K."/>
            <person name="Saxena R.K."/>
            <person name="Schlueter J.A."/>
            <person name="Donoghue M.T."/>
            <person name="Azam S."/>
            <person name="Fan G."/>
            <person name="Whaley A.M."/>
            <person name="Farmer A.D."/>
            <person name="Sheridan J."/>
            <person name="Iwata A."/>
            <person name="Tuteja R."/>
            <person name="Penmetsa R.V."/>
            <person name="Wu W."/>
            <person name="Upadhyaya H.D."/>
            <person name="Yang S.P."/>
            <person name="Shah T."/>
            <person name="Saxena K.B."/>
            <person name="Michael T."/>
            <person name="McCombie W.R."/>
            <person name="Yang B."/>
            <person name="Zhang G."/>
            <person name="Yang H."/>
            <person name="Wang J."/>
            <person name="Spillane C."/>
            <person name="Cook D.R."/>
            <person name="May G.D."/>
            <person name="Xu X."/>
            <person name="Jackson S.A."/>
        </authorList>
    </citation>
    <scope>NUCLEOTIDE SEQUENCE [LARGE SCALE GENOMIC DNA]</scope>
</reference>
<sequence length="58" mass="6034">MLASLSGGGEIFRVGGFCDVRGVAQFTGDLSDGECQDCLIEAISRLKNVCGTTDYIGS</sequence>
<name>A0A151RH52_CAJCA</name>